<dbReference type="AlphaFoldDB" id="A0A3A2Z7L7"/>
<protein>
    <submittedName>
        <fullName evidence="1">Uncharacterized protein</fullName>
    </submittedName>
</protein>
<dbReference type="STRING" id="2070753.A0A3A2Z7L7"/>
<dbReference type="InterPro" id="IPR018724">
    <property type="entry name" value="2OG-Fe_dioxygenase"/>
</dbReference>
<reference evidence="2" key="1">
    <citation type="submission" date="2017-02" db="EMBL/GenBank/DDBJ databases">
        <authorList>
            <person name="Tafer H."/>
            <person name="Lopandic K."/>
        </authorList>
    </citation>
    <scope>NUCLEOTIDE SEQUENCE [LARGE SCALE GENOMIC DNA]</scope>
    <source>
        <strain evidence="2">CBS 366.77</strain>
    </source>
</reference>
<accession>A0A3A2Z7L7</accession>
<keyword evidence="2" id="KW-1185">Reference proteome</keyword>
<dbReference type="Gene3D" id="2.60.120.620">
    <property type="entry name" value="q2cbj1_9rhob like domain"/>
    <property type="match status" value="1"/>
</dbReference>
<dbReference type="OrthoDB" id="5307791at2759"/>
<organism evidence="1 2">
    <name type="scientific">Aspergillus sclerotialis</name>
    <dbReference type="NCBI Taxonomy" id="2070753"/>
    <lineage>
        <taxon>Eukaryota</taxon>
        <taxon>Fungi</taxon>
        <taxon>Dikarya</taxon>
        <taxon>Ascomycota</taxon>
        <taxon>Pezizomycotina</taxon>
        <taxon>Eurotiomycetes</taxon>
        <taxon>Eurotiomycetidae</taxon>
        <taxon>Eurotiales</taxon>
        <taxon>Aspergillaceae</taxon>
        <taxon>Aspergillus</taxon>
        <taxon>Aspergillus subgen. Polypaecilum</taxon>
    </lineage>
</organism>
<name>A0A3A2Z7L7_9EURO</name>
<dbReference type="Proteomes" id="UP000266188">
    <property type="component" value="Unassembled WGS sequence"/>
</dbReference>
<evidence type="ECO:0000313" key="2">
    <source>
        <dbReference type="Proteomes" id="UP000266188"/>
    </source>
</evidence>
<sequence length="124" mass="14291">MTTFVGNENVAPNSGATFMHDMQEQTSKRLNQTTPELICARVQRRNLLDTLLIVDNERKHSIWPVYAVDPVKQATRDMLISFTRKPVTQNHTSASLDSLNPQRELPMELPVIVPSQWQYRAFLR</sequence>
<proteinExistence type="predicted"/>
<gene>
    <name evidence="1" type="ORF">PHISCL_09486</name>
</gene>
<comment type="caution">
    <text evidence="1">The sequence shown here is derived from an EMBL/GenBank/DDBJ whole genome shotgun (WGS) entry which is preliminary data.</text>
</comment>
<dbReference type="EMBL" id="MVGC01000608">
    <property type="protein sequence ID" value="RJE18183.1"/>
    <property type="molecule type" value="Genomic_DNA"/>
</dbReference>
<evidence type="ECO:0000313" key="1">
    <source>
        <dbReference type="EMBL" id="RJE18183.1"/>
    </source>
</evidence>
<dbReference type="GO" id="GO:0051213">
    <property type="term" value="F:dioxygenase activity"/>
    <property type="evidence" value="ECO:0007669"/>
    <property type="project" value="InterPro"/>
</dbReference>
<dbReference type="Pfam" id="PF10014">
    <property type="entry name" value="2OG-Fe_Oxy_2"/>
    <property type="match status" value="1"/>
</dbReference>